<dbReference type="RefSeq" id="WP_188852308.1">
    <property type="nucleotide sequence ID" value="NZ_BMON01000002.1"/>
</dbReference>
<reference evidence="1" key="1">
    <citation type="journal article" date="2014" name="Int. J. Syst. Evol. Microbiol.">
        <title>Complete genome sequence of Corynebacterium casei LMG S-19264T (=DSM 44701T), isolated from a smear-ripened cheese.</title>
        <authorList>
            <consortium name="US DOE Joint Genome Institute (JGI-PGF)"/>
            <person name="Walter F."/>
            <person name="Albersmeier A."/>
            <person name="Kalinowski J."/>
            <person name="Ruckert C."/>
        </authorList>
    </citation>
    <scope>NUCLEOTIDE SEQUENCE</scope>
    <source>
        <strain evidence="1">JCM 15759</strain>
    </source>
</reference>
<protein>
    <submittedName>
        <fullName evidence="1">PhiH1 repressor</fullName>
    </submittedName>
</protein>
<proteinExistence type="predicted"/>
<name>A0A830FM06_HALAR</name>
<reference evidence="1" key="2">
    <citation type="submission" date="2020-09" db="EMBL/GenBank/DDBJ databases">
        <authorList>
            <person name="Sun Q."/>
            <person name="Ohkuma M."/>
        </authorList>
    </citation>
    <scope>NUCLEOTIDE SEQUENCE</scope>
    <source>
        <strain evidence="1">JCM 15759</strain>
    </source>
</reference>
<gene>
    <name evidence="1" type="ORF">GCM10009006_17960</name>
</gene>
<dbReference type="Proteomes" id="UP000656367">
    <property type="component" value="Unassembled WGS sequence"/>
</dbReference>
<dbReference type="OrthoDB" id="285635at2157"/>
<dbReference type="EMBL" id="BMON01000002">
    <property type="protein sequence ID" value="GGM37215.1"/>
    <property type="molecule type" value="Genomic_DNA"/>
</dbReference>
<dbReference type="InterPro" id="IPR036388">
    <property type="entry name" value="WH-like_DNA-bd_sf"/>
</dbReference>
<dbReference type="Gene3D" id="1.10.10.10">
    <property type="entry name" value="Winged helix-like DNA-binding domain superfamily/Winged helix DNA-binding domain"/>
    <property type="match status" value="1"/>
</dbReference>
<evidence type="ECO:0000313" key="1">
    <source>
        <dbReference type="EMBL" id="GGM37215.1"/>
    </source>
</evidence>
<evidence type="ECO:0000313" key="2">
    <source>
        <dbReference type="Proteomes" id="UP000656367"/>
    </source>
</evidence>
<organism evidence="1 2">
    <name type="scientific">Haloarcula argentinensis</name>
    <dbReference type="NCBI Taxonomy" id="43776"/>
    <lineage>
        <taxon>Archaea</taxon>
        <taxon>Methanobacteriati</taxon>
        <taxon>Methanobacteriota</taxon>
        <taxon>Stenosarchaea group</taxon>
        <taxon>Halobacteria</taxon>
        <taxon>Halobacteriales</taxon>
        <taxon>Haloarculaceae</taxon>
        <taxon>Haloarcula</taxon>
    </lineage>
</organism>
<dbReference type="AlphaFoldDB" id="A0A830FM06"/>
<comment type="caution">
    <text evidence="1">The sequence shown here is derived from an EMBL/GenBank/DDBJ whole genome shotgun (WGS) entry which is preliminary data.</text>
</comment>
<accession>A0A830FM06</accession>
<sequence length="95" mass="11164">MAIRKTARWQRSIDDRILEHLRDDSVSTARQMTIRDNTHATEAQVQDRCRVLTDADLVAFLTENQDFVELTTEGEQYLEVDVELYPYPRHPKAME</sequence>